<dbReference type="Gene3D" id="1.10.10.10">
    <property type="entry name" value="Winged helix-like DNA-binding domain superfamily/Winged helix DNA-binding domain"/>
    <property type="match status" value="1"/>
</dbReference>
<dbReference type="Gene3D" id="3.40.640.10">
    <property type="entry name" value="Type I PLP-dependent aspartate aminotransferase-like (Major domain)"/>
    <property type="match status" value="1"/>
</dbReference>
<accession>A0A1L3JLJ0</accession>
<dbReference type="InterPro" id="IPR000524">
    <property type="entry name" value="Tscrpt_reg_HTH_GntR"/>
</dbReference>
<dbReference type="Pfam" id="PF00392">
    <property type="entry name" value="GntR"/>
    <property type="match status" value="1"/>
</dbReference>
<dbReference type="KEGG" id="ten:LPB136_11895"/>
<keyword evidence="8" id="KW-1185">Reference proteome</keyword>
<dbReference type="OrthoDB" id="594134at2"/>
<keyword evidence="3" id="KW-0805">Transcription regulation</keyword>
<dbReference type="Proteomes" id="UP000181898">
    <property type="component" value="Chromosome"/>
</dbReference>
<dbReference type="SMART" id="SM00345">
    <property type="entry name" value="HTH_GNTR"/>
    <property type="match status" value="1"/>
</dbReference>
<dbReference type="InterPro" id="IPR015421">
    <property type="entry name" value="PyrdxlP-dep_Trfase_major"/>
</dbReference>
<dbReference type="SUPFAM" id="SSF53383">
    <property type="entry name" value="PLP-dependent transferases"/>
    <property type="match status" value="1"/>
</dbReference>
<dbReference type="InterPro" id="IPR036388">
    <property type="entry name" value="WH-like_DNA-bd_sf"/>
</dbReference>
<name>A0A1L3JLJ0_9FLAO</name>
<evidence type="ECO:0000259" key="6">
    <source>
        <dbReference type="PROSITE" id="PS50949"/>
    </source>
</evidence>
<evidence type="ECO:0000313" key="7">
    <source>
        <dbReference type="EMBL" id="APG66026.1"/>
    </source>
</evidence>
<sequence length="499" mass="56565">MIDSPVGALFQQLISFDKSIEQPVYMQVSQQVINAIQRGYLTKGAKLPGTRALGQLLKVHRNTAVAIYDELASQGWVEIIPNKGTFVLEPELKTAKIKATSQKINQAYSYAESTGFPFQKSFHLASTVQETKAKYSINEGKPDLRLHPVHEFSRWYSAAMKRKTLIKKWNRPNESSYSLFQTQLSNYLNATRGFHIKPKNLISTRSTEMSLYIVSQLLIKQNDVVLVGNLSNYAANMIFQEAGASIKTIPLDAGGLDVDYIRKHFIKKSIRCIYICAHRDYPTTVTLSTERRLALLQLAKEYGFAIIEDDYDYDFQYEGSAMLPMASSDANGMVIYLGKLGQSLFPSFQTGFMVAPENLISEAQNYLQLLDEQGDLIQQQMLSELINEGEILRLMKKNSVVYKQRRDCLCELLNQHFYKIAKWKIPSGGLAIWLEFQQQVSLVKLASVAEKNDLFLPKTILYQDKNTCAIRLGFGHLDTKEMVVVIRKLKSAFNQISAT</sequence>
<dbReference type="STRING" id="1850252.LPB136_11895"/>
<dbReference type="InterPro" id="IPR051446">
    <property type="entry name" value="HTH_trans_reg/aminotransferase"/>
</dbReference>
<evidence type="ECO:0000256" key="3">
    <source>
        <dbReference type="ARBA" id="ARBA00023015"/>
    </source>
</evidence>
<dbReference type="CDD" id="cd00609">
    <property type="entry name" value="AAT_like"/>
    <property type="match status" value="1"/>
</dbReference>
<evidence type="ECO:0000313" key="8">
    <source>
        <dbReference type="Proteomes" id="UP000181898"/>
    </source>
</evidence>
<gene>
    <name evidence="7" type="ORF">LPB136_11895</name>
</gene>
<reference evidence="7 8" key="1">
    <citation type="submission" date="2016-11" db="EMBL/GenBank/DDBJ databases">
        <title>Tenacibaculum sp. LPB0136, isolated from marine environment.</title>
        <authorList>
            <person name="Kim E."/>
            <person name="Yi H."/>
        </authorList>
    </citation>
    <scope>NUCLEOTIDE SEQUENCE [LARGE SCALE GENOMIC DNA]</scope>
    <source>
        <strain evidence="7 8">LPB0136</strain>
    </source>
</reference>
<protein>
    <submittedName>
        <fullName evidence="7">GntR family transcriptional regulator</fullName>
    </submittedName>
</protein>
<dbReference type="PANTHER" id="PTHR46577">
    <property type="entry name" value="HTH-TYPE TRANSCRIPTIONAL REGULATORY PROTEIN GABR"/>
    <property type="match status" value="1"/>
</dbReference>
<evidence type="ECO:0000256" key="2">
    <source>
        <dbReference type="ARBA" id="ARBA00022898"/>
    </source>
</evidence>
<organism evidence="7 8">
    <name type="scientific">Tenacibaculum todarodis</name>
    <dbReference type="NCBI Taxonomy" id="1850252"/>
    <lineage>
        <taxon>Bacteria</taxon>
        <taxon>Pseudomonadati</taxon>
        <taxon>Bacteroidota</taxon>
        <taxon>Flavobacteriia</taxon>
        <taxon>Flavobacteriales</taxon>
        <taxon>Flavobacteriaceae</taxon>
        <taxon>Tenacibaculum</taxon>
    </lineage>
</organism>
<dbReference type="InterPro" id="IPR036390">
    <property type="entry name" value="WH_DNA-bd_sf"/>
</dbReference>
<keyword evidence="4" id="KW-0238">DNA-binding</keyword>
<dbReference type="InterPro" id="IPR015424">
    <property type="entry name" value="PyrdxlP-dep_Trfase"/>
</dbReference>
<comment type="similarity">
    <text evidence="1">In the C-terminal section; belongs to the class-I pyridoxal-phosphate-dependent aminotransferase family.</text>
</comment>
<evidence type="ECO:0000256" key="5">
    <source>
        <dbReference type="ARBA" id="ARBA00023163"/>
    </source>
</evidence>
<dbReference type="GO" id="GO:0003677">
    <property type="term" value="F:DNA binding"/>
    <property type="evidence" value="ECO:0007669"/>
    <property type="project" value="UniProtKB-KW"/>
</dbReference>
<dbReference type="PROSITE" id="PS50949">
    <property type="entry name" value="HTH_GNTR"/>
    <property type="match status" value="1"/>
</dbReference>
<keyword evidence="5" id="KW-0804">Transcription</keyword>
<keyword evidence="2" id="KW-0663">Pyridoxal phosphate</keyword>
<evidence type="ECO:0000256" key="1">
    <source>
        <dbReference type="ARBA" id="ARBA00005384"/>
    </source>
</evidence>
<dbReference type="CDD" id="cd07377">
    <property type="entry name" value="WHTH_GntR"/>
    <property type="match status" value="1"/>
</dbReference>
<dbReference type="AlphaFoldDB" id="A0A1L3JLJ0"/>
<feature type="domain" description="HTH gntR-type" evidence="6">
    <location>
        <begin position="22"/>
        <end position="90"/>
    </location>
</feature>
<dbReference type="RefSeq" id="WP_072556548.1">
    <property type="nucleotide sequence ID" value="NZ_CP018155.1"/>
</dbReference>
<dbReference type="GO" id="GO:0003700">
    <property type="term" value="F:DNA-binding transcription factor activity"/>
    <property type="evidence" value="ECO:0007669"/>
    <property type="project" value="InterPro"/>
</dbReference>
<proteinExistence type="inferred from homology"/>
<evidence type="ECO:0000256" key="4">
    <source>
        <dbReference type="ARBA" id="ARBA00023125"/>
    </source>
</evidence>
<dbReference type="EMBL" id="CP018155">
    <property type="protein sequence ID" value="APG66026.1"/>
    <property type="molecule type" value="Genomic_DNA"/>
</dbReference>
<dbReference type="PANTHER" id="PTHR46577:SF1">
    <property type="entry name" value="HTH-TYPE TRANSCRIPTIONAL REGULATORY PROTEIN GABR"/>
    <property type="match status" value="1"/>
</dbReference>
<dbReference type="SUPFAM" id="SSF46785">
    <property type="entry name" value="Winged helix' DNA-binding domain"/>
    <property type="match status" value="1"/>
</dbReference>